<reference evidence="7" key="1">
    <citation type="submission" date="2016-03" db="EMBL/GenBank/DDBJ databases">
        <authorList>
            <person name="Ploux O."/>
        </authorList>
    </citation>
    <scope>NUCLEOTIDE SEQUENCE [LARGE SCALE GENOMIC DNA]</scope>
    <source>
        <strain evidence="7">UK7</strain>
    </source>
</reference>
<dbReference type="STRING" id="914237.A0A1E1JVM7"/>
<evidence type="ECO:0000313" key="7">
    <source>
        <dbReference type="Proteomes" id="UP000178129"/>
    </source>
</evidence>
<dbReference type="InterPro" id="IPR050869">
    <property type="entry name" value="H3K4_H4K5_MeTrfase"/>
</dbReference>
<evidence type="ECO:0000256" key="1">
    <source>
        <dbReference type="ARBA" id="ARBA00022723"/>
    </source>
</evidence>
<feature type="domain" description="SET" evidence="5">
    <location>
        <begin position="376"/>
        <end position="671"/>
    </location>
</feature>
<protein>
    <recommendedName>
        <fullName evidence="5">SET domain-containing protein</fullName>
    </recommendedName>
</protein>
<dbReference type="PANTHER" id="PTHR12197:SF251">
    <property type="entry name" value="EG:BACR7C10.4 PROTEIN"/>
    <property type="match status" value="1"/>
</dbReference>
<dbReference type="Gene3D" id="2.170.270.10">
    <property type="entry name" value="SET domain"/>
    <property type="match status" value="1"/>
</dbReference>
<organism evidence="6 7">
    <name type="scientific">Rhynchosporium graminicola</name>
    <dbReference type="NCBI Taxonomy" id="2792576"/>
    <lineage>
        <taxon>Eukaryota</taxon>
        <taxon>Fungi</taxon>
        <taxon>Dikarya</taxon>
        <taxon>Ascomycota</taxon>
        <taxon>Pezizomycotina</taxon>
        <taxon>Leotiomycetes</taxon>
        <taxon>Helotiales</taxon>
        <taxon>Ploettnerulaceae</taxon>
        <taxon>Rhynchosporium</taxon>
    </lineage>
</organism>
<proteinExistence type="predicted"/>
<accession>A0A1E1JVM7</accession>
<evidence type="ECO:0000259" key="5">
    <source>
        <dbReference type="PROSITE" id="PS50280"/>
    </source>
</evidence>
<dbReference type="Proteomes" id="UP000178129">
    <property type="component" value="Unassembled WGS sequence"/>
</dbReference>
<name>A0A1E1JVM7_9HELO</name>
<keyword evidence="7" id="KW-1185">Reference proteome</keyword>
<dbReference type="EMBL" id="FJUW01000003">
    <property type="protein sequence ID" value="CZS89936.1"/>
    <property type="molecule type" value="Genomic_DNA"/>
</dbReference>
<dbReference type="PROSITE" id="PS50280">
    <property type="entry name" value="SET"/>
    <property type="match status" value="1"/>
</dbReference>
<keyword evidence="2" id="KW-0863">Zinc-finger</keyword>
<dbReference type="AlphaFoldDB" id="A0A1E1JVM7"/>
<feature type="region of interest" description="Disordered" evidence="4">
    <location>
        <begin position="1"/>
        <end position="20"/>
    </location>
</feature>
<evidence type="ECO:0000256" key="4">
    <source>
        <dbReference type="SAM" id="MobiDB-lite"/>
    </source>
</evidence>
<dbReference type="SUPFAM" id="SSF82199">
    <property type="entry name" value="SET domain"/>
    <property type="match status" value="1"/>
</dbReference>
<evidence type="ECO:0000256" key="3">
    <source>
        <dbReference type="ARBA" id="ARBA00022833"/>
    </source>
</evidence>
<keyword evidence="3" id="KW-0862">Zinc</keyword>
<dbReference type="GO" id="GO:0008270">
    <property type="term" value="F:zinc ion binding"/>
    <property type="evidence" value="ECO:0007669"/>
    <property type="project" value="UniProtKB-KW"/>
</dbReference>
<dbReference type="InterPro" id="IPR046341">
    <property type="entry name" value="SET_dom_sf"/>
</dbReference>
<comment type="caution">
    <text evidence="6">The sequence shown here is derived from an EMBL/GenBank/DDBJ whole genome shotgun (WGS) entry which is preliminary data.</text>
</comment>
<keyword evidence="1" id="KW-0479">Metal-binding</keyword>
<dbReference type="InterPro" id="IPR002893">
    <property type="entry name" value="Znf_MYND"/>
</dbReference>
<gene>
    <name evidence="6" type="ORF">RCO7_02359</name>
</gene>
<evidence type="ECO:0000313" key="6">
    <source>
        <dbReference type="EMBL" id="CZS89936.1"/>
    </source>
</evidence>
<dbReference type="PANTHER" id="PTHR12197">
    <property type="entry name" value="HISTONE-LYSINE N-METHYLTRANSFERASE SMYD"/>
    <property type="match status" value="1"/>
</dbReference>
<dbReference type="PROSITE" id="PS01360">
    <property type="entry name" value="ZF_MYND_1"/>
    <property type="match status" value="1"/>
</dbReference>
<dbReference type="InParanoid" id="A0A1E1JVM7"/>
<dbReference type="Pfam" id="PF00856">
    <property type="entry name" value="SET"/>
    <property type="match status" value="1"/>
</dbReference>
<sequence>MAQTPDTPVHMSSNGDFSNDKSSYASPMSIYSAIKPAKAKSLSAKQKLQRAFAGLYDDEKEAVSSTWTSGSIQQYSVIDVTMEGVEVSATPEINNQDASAGIQMASESSMEVCIDKEEKAKVKPVIRGDWLGTSPFYLQPLLELQMSGGLDAVIAYREAVAHDVSRFAYDPVPLLTLSSTHGQLGFSDISVANAHRALLLIEAALQQSTTSNLTIRTHNDIPSTSGYTQLDMLAMSLILNKYRGYAQLSSDDGLQTLHLQAYHVLLSGLLGTAANWEGLVLAKTALAEYPEDDELQALQAELKAGFLDRSRMYKEVEKDMKKEDVIEATRMGKIYQKKYPWMDQILYNRTPATLREANKGFAGSSCEVKPVVFGDAILEVAKEGEDVGPLGIFATRDIVEGEIIMVDRTVTGVSDINSNKLEHCDACQGCLMPPYMRPDKILLPTCCNEVAFCSLKCYKQASNGYHKVLCGKNFNWLYEKIKKGKTSGAGGHWKCVNFLRVVAVVLADIRTSKKNLHPLQHPLLVRMSANYPAKDKIMGQFDMSHSWLYFTNVVAPTQILLQLGVDIYTDDSWSPEVIQTIFWRVENNANMATTNLTGKDVSLVNINPNYLFFNHSCEPNVSWHGACPSGDVGIEWLESIDDGYLQPGCSAVWCKAARDITKGEELKISYVGNPKGDGDAEIGGGRDGKRAWLGKWFDNGCGCAICEEENRNETAKTILNIARDQSTLDCGMEDVEESGVSA</sequence>
<evidence type="ECO:0000256" key="2">
    <source>
        <dbReference type="ARBA" id="ARBA00022771"/>
    </source>
</evidence>
<dbReference type="GO" id="GO:0005634">
    <property type="term" value="C:nucleus"/>
    <property type="evidence" value="ECO:0007669"/>
    <property type="project" value="TreeGrafter"/>
</dbReference>
<dbReference type="InterPro" id="IPR001214">
    <property type="entry name" value="SET_dom"/>
</dbReference>